<evidence type="ECO:0000313" key="2">
    <source>
        <dbReference type="Proteomes" id="UP001060070"/>
    </source>
</evidence>
<dbReference type="EMBL" id="CP088148">
    <property type="protein sequence ID" value="UTU55345.1"/>
    <property type="molecule type" value="Genomic_DNA"/>
</dbReference>
<keyword evidence="1" id="KW-0614">Plasmid</keyword>
<dbReference type="Proteomes" id="UP001060070">
    <property type="component" value="Plasmid unnamed"/>
</dbReference>
<reference evidence="1 2" key="1">
    <citation type="journal article" date="2022" name="Microbiol. Resour. Announc.">
        <title>Complete Genome Sequence of Mesorhizobium ciceri Strain R30, a Rhizobium Used as a Commercial Inoculant for Chickpea in Argentina.</title>
        <authorList>
            <person name="Foresto E."/>
            <person name="Revale S."/>
            <person name="Primo E."/>
            <person name="Nievas F."/>
            <person name="Carezzano E."/>
            <person name="Puente M."/>
            <person name="Alzari P."/>
            <person name="Mart M."/>
            <person name="Ben-Assaya M."/>
            <person name="Mornico D."/>
            <person name="Santoro M."/>
            <person name="Mart F."/>
            <person name="Giordano W."/>
            <person name="Bogino P."/>
        </authorList>
    </citation>
    <scope>NUCLEOTIDE SEQUENCE [LARGE SCALE GENOMIC DNA]</scope>
    <source>
        <strain evidence="1 2">R30</strain>
    </source>
</reference>
<organism evidence="1 2">
    <name type="scientific">Mesorhizobium ciceri</name>
    <dbReference type="NCBI Taxonomy" id="39645"/>
    <lineage>
        <taxon>Bacteria</taxon>
        <taxon>Pseudomonadati</taxon>
        <taxon>Pseudomonadota</taxon>
        <taxon>Alphaproteobacteria</taxon>
        <taxon>Hyphomicrobiales</taxon>
        <taxon>Phyllobacteriaceae</taxon>
        <taxon>Mesorhizobium</taxon>
    </lineage>
</organism>
<protein>
    <submittedName>
        <fullName evidence="1">Uncharacterized protein</fullName>
    </submittedName>
</protein>
<keyword evidence="2" id="KW-1185">Reference proteome</keyword>
<evidence type="ECO:0000313" key="1">
    <source>
        <dbReference type="EMBL" id="UTU55345.1"/>
    </source>
</evidence>
<sequence>MAAARGSGVAQAVFTLGTTATAAIEDGVAVS</sequence>
<accession>A0AB38TKW1</accession>
<name>A0AB38TKW1_9HYPH</name>
<geneLocation type="plasmid" evidence="1 2">
    <name>unnamed</name>
</geneLocation>
<dbReference type="AlphaFoldDB" id="A0AB38TKW1"/>
<proteinExistence type="predicted"/>
<gene>
    <name evidence="1" type="ORF">LRP29_32060</name>
</gene>
<dbReference type="RefSeq" id="WP_245265417.1">
    <property type="nucleotide sequence ID" value="NZ_CP088148.1"/>
</dbReference>